<dbReference type="SUPFAM" id="SSF53335">
    <property type="entry name" value="S-adenosyl-L-methionine-dependent methyltransferases"/>
    <property type="match status" value="1"/>
</dbReference>
<dbReference type="NCBIfam" id="TIGR04188">
    <property type="entry name" value="methyltr_grsp"/>
    <property type="match status" value="1"/>
</dbReference>
<sequence>MPAVIRDSQNALEEGARAHREELARTVAAGGSFAGWRPAVETVPRHRFTPGFYLPAEELSAQGMTWWEPVTAALDPERWLRAVYEDQTLVTQLDGDEPDWKHPAPRDGGIPTSSSTLPSLVLRMWEDADLADGQDVLEIGTGTGYSTALFCERYGSDTLTSLEVDSHRLDQAAGALYGLGYTPDLAVADGLYGYWPSAPFDRIVAACSVRTVPGTWIAQTRPGGKILTTLGGWQFAFARTLLTVHDDGTATGPLLPGTVSFMLARPHQAPAFGNPAHWNSLLHDAAPTTAGHPTDWLTDATEEAFFTRFLVQSALPTTQITTIDGITHLIDTATGSAATLTPDREDLLVRQAGPYRLWDRAEEILEAHQTAGRPGPETFTLTVDPRGQHLHHPHMPTLTTR</sequence>
<evidence type="ECO:0000256" key="6">
    <source>
        <dbReference type="ARBA" id="ARBA00022603"/>
    </source>
</evidence>
<comment type="caution">
    <text evidence="13">The sequence shown here is derived from an EMBL/GenBank/DDBJ whole genome shotgun (WGS) entry which is preliminary data.</text>
</comment>
<dbReference type="Proteomes" id="UP000460558">
    <property type="component" value="Unassembled WGS sequence"/>
</dbReference>
<organism evidence="13 14">
    <name type="scientific">Streptomyces katsurahamanus</name>
    <dbReference type="NCBI Taxonomy" id="2577098"/>
    <lineage>
        <taxon>Bacteria</taxon>
        <taxon>Bacillati</taxon>
        <taxon>Actinomycetota</taxon>
        <taxon>Actinomycetes</taxon>
        <taxon>Kitasatosporales</taxon>
        <taxon>Streptomycetaceae</taxon>
        <taxon>Streptomyces</taxon>
    </lineage>
</organism>
<evidence type="ECO:0000256" key="10">
    <source>
        <dbReference type="ARBA" id="ARBA00031323"/>
    </source>
</evidence>
<accession>A0ABW9P349</accession>
<gene>
    <name evidence="13" type="ORF">FFZ77_30760</name>
</gene>
<dbReference type="PANTHER" id="PTHR11579:SF0">
    <property type="entry name" value="PROTEIN-L-ISOASPARTATE(D-ASPARTATE) O-METHYLTRANSFERASE"/>
    <property type="match status" value="1"/>
</dbReference>
<keyword evidence="7" id="KW-0808">Transferase</keyword>
<dbReference type="GO" id="GO:0008168">
    <property type="term" value="F:methyltransferase activity"/>
    <property type="evidence" value="ECO:0007669"/>
    <property type="project" value="UniProtKB-KW"/>
</dbReference>
<dbReference type="Gene3D" id="3.40.50.150">
    <property type="entry name" value="Vaccinia Virus protein VP39"/>
    <property type="match status" value="1"/>
</dbReference>
<dbReference type="InterPro" id="IPR029063">
    <property type="entry name" value="SAM-dependent_MTases_sf"/>
</dbReference>
<evidence type="ECO:0000256" key="3">
    <source>
        <dbReference type="ARBA" id="ARBA00011890"/>
    </source>
</evidence>
<protein>
    <recommendedName>
        <fullName evidence="4">Protein-L-isoaspartate O-methyltransferase</fullName>
        <ecNumber evidence="3">2.1.1.77</ecNumber>
    </recommendedName>
    <alternativeName>
        <fullName evidence="11">L-isoaspartyl protein carboxyl methyltransferase</fullName>
    </alternativeName>
    <alternativeName>
        <fullName evidence="9">Protein L-isoaspartyl methyltransferase</fullName>
    </alternativeName>
    <alternativeName>
        <fullName evidence="10">Protein-beta-aspartate methyltransferase</fullName>
    </alternativeName>
</protein>
<dbReference type="EC" id="2.1.1.77" evidence="3"/>
<keyword evidence="8" id="KW-0949">S-adenosyl-L-methionine</keyword>
<evidence type="ECO:0000256" key="9">
    <source>
        <dbReference type="ARBA" id="ARBA00030757"/>
    </source>
</evidence>
<evidence type="ECO:0000256" key="5">
    <source>
        <dbReference type="ARBA" id="ARBA00022490"/>
    </source>
</evidence>
<comment type="similarity">
    <text evidence="2">Belongs to the methyltransferase superfamily. L-isoaspartyl/D-aspartyl protein methyltransferase family.</text>
</comment>
<keyword evidence="14" id="KW-1185">Reference proteome</keyword>
<dbReference type="Pfam" id="PF01135">
    <property type="entry name" value="PCMT"/>
    <property type="match status" value="1"/>
</dbReference>
<dbReference type="CDD" id="cd02440">
    <property type="entry name" value="AdoMet_MTases"/>
    <property type="match status" value="1"/>
</dbReference>
<keyword evidence="6 13" id="KW-0489">Methyltransferase</keyword>
<evidence type="ECO:0000256" key="7">
    <source>
        <dbReference type="ARBA" id="ARBA00022679"/>
    </source>
</evidence>
<evidence type="ECO:0000256" key="4">
    <source>
        <dbReference type="ARBA" id="ARBA00013346"/>
    </source>
</evidence>
<reference evidence="13 14" key="1">
    <citation type="submission" date="2019-06" db="EMBL/GenBank/DDBJ databases">
        <title>Comparative genomics and metabolomics analyses of clavulanic acid producing Streptomyces species provides insight into specialized metabolism and evolution of beta-lactam biosynthetic gene clusters.</title>
        <authorList>
            <person name="Moore M.A."/>
            <person name="Cruz-Morales P."/>
            <person name="Barona Gomez F."/>
            <person name="Kapil T."/>
        </authorList>
    </citation>
    <scope>NUCLEOTIDE SEQUENCE [LARGE SCALE GENOMIC DNA]</scope>
    <source>
        <strain evidence="13 14">T-272</strain>
    </source>
</reference>
<dbReference type="EMBL" id="VDEQ01000367">
    <property type="protein sequence ID" value="MQS39806.1"/>
    <property type="molecule type" value="Genomic_DNA"/>
</dbReference>
<evidence type="ECO:0000256" key="1">
    <source>
        <dbReference type="ARBA" id="ARBA00004496"/>
    </source>
</evidence>
<evidence type="ECO:0000313" key="13">
    <source>
        <dbReference type="EMBL" id="MQS39806.1"/>
    </source>
</evidence>
<keyword evidence="5" id="KW-0963">Cytoplasm</keyword>
<name>A0ABW9P349_9ACTN</name>
<dbReference type="PROSITE" id="PS01279">
    <property type="entry name" value="PCMT"/>
    <property type="match status" value="1"/>
</dbReference>
<feature type="region of interest" description="Disordered" evidence="12">
    <location>
        <begin position="382"/>
        <end position="401"/>
    </location>
</feature>
<evidence type="ECO:0000256" key="11">
    <source>
        <dbReference type="ARBA" id="ARBA00031350"/>
    </source>
</evidence>
<evidence type="ECO:0000256" key="12">
    <source>
        <dbReference type="SAM" id="MobiDB-lite"/>
    </source>
</evidence>
<proteinExistence type="inferred from homology"/>
<dbReference type="PANTHER" id="PTHR11579">
    <property type="entry name" value="PROTEIN-L-ISOASPARTATE O-METHYLTRANSFERASE"/>
    <property type="match status" value="1"/>
</dbReference>
<evidence type="ECO:0000256" key="8">
    <source>
        <dbReference type="ARBA" id="ARBA00022691"/>
    </source>
</evidence>
<comment type="subcellular location">
    <subcellularLocation>
        <location evidence="1">Cytoplasm</location>
    </subcellularLocation>
</comment>
<dbReference type="InterPro" id="IPR000682">
    <property type="entry name" value="PCMT"/>
</dbReference>
<dbReference type="GO" id="GO:0032259">
    <property type="term" value="P:methylation"/>
    <property type="evidence" value="ECO:0007669"/>
    <property type="project" value="UniProtKB-KW"/>
</dbReference>
<evidence type="ECO:0000313" key="14">
    <source>
        <dbReference type="Proteomes" id="UP000460558"/>
    </source>
</evidence>
<evidence type="ECO:0000256" key="2">
    <source>
        <dbReference type="ARBA" id="ARBA00005369"/>
    </source>
</evidence>
<dbReference type="InterPro" id="IPR026448">
    <property type="entry name" value="Methyltr_grasp"/>
</dbReference>